<organism evidence="2">
    <name type="scientific">uncultured Nocardioidaceae bacterium</name>
    <dbReference type="NCBI Taxonomy" id="253824"/>
    <lineage>
        <taxon>Bacteria</taxon>
        <taxon>Bacillati</taxon>
        <taxon>Actinomycetota</taxon>
        <taxon>Actinomycetes</taxon>
        <taxon>Propionibacteriales</taxon>
        <taxon>Nocardioidaceae</taxon>
        <taxon>environmental samples</taxon>
    </lineage>
</organism>
<evidence type="ECO:0000313" key="2">
    <source>
        <dbReference type="EMBL" id="CAA9364219.1"/>
    </source>
</evidence>
<feature type="compositionally biased region" description="Basic residues" evidence="1">
    <location>
        <begin position="190"/>
        <end position="205"/>
    </location>
</feature>
<gene>
    <name evidence="2" type="ORF">AVDCRST_MAG36-2907</name>
</gene>
<feature type="compositionally biased region" description="Basic and acidic residues" evidence="1">
    <location>
        <begin position="78"/>
        <end position="96"/>
    </location>
</feature>
<sequence>EHDVGGAARGAQGAGEARSAHVPPAAAPDDGLRPVPDAQRRLLRRRRLRRPRPEPPVGRLGELHRARPGLRGVGGVQEQRDLDRRRHGRAADDRPGARAHGVGHPEVERLLPARVHPAVRAAPGRRGCRVDVDLRPDPRLAQPRAGGDRPGLPRPRVARGPGHGAVRRTRDRRLVDVRLRVPDPALGAAQRRHRPGGRRASRRRERGPAGAPRGPAADHAGVPHDHDADVARRVQRLRPHLRHDRRRSEQRLGGARHLRLQQCLRAEPDQLRYGARAGHLGHRDPLRGRSQQVATPPVVGGEERM</sequence>
<feature type="compositionally biased region" description="Low complexity" evidence="1">
    <location>
        <begin position="208"/>
        <end position="220"/>
    </location>
</feature>
<feature type="region of interest" description="Disordered" evidence="1">
    <location>
        <begin position="277"/>
        <end position="305"/>
    </location>
</feature>
<protein>
    <submittedName>
        <fullName evidence="2">ABC transporter, permease protein 1 (Cluster 1, maltose/g3p/polyamine/iron)</fullName>
    </submittedName>
</protein>
<feature type="non-terminal residue" evidence="2">
    <location>
        <position position="305"/>
    </location>
</feature>
<feature type="region of interest" description="Disordered" evidence="1">
    <location>
        <begin position="129"/>
        <end position="257"/>
    </location>
</feature>
<feature type="compositionally biased region" description="Basic and acidic residues" evidence="1">
    <location>
        <begin position="172"/>
        <end position="181"/>
    </location>
</feature>
<feature type="compositionally biased region" description="Low complexity" evidence="1">
    <location>
        <begin position="1"/>
        <end position="17"/>
    </location>
</feature>
<proteinExistence type="predicted"/>
<name>A0A6J4MTQ9_9ACTN</name>
<feature type="non-terminal residue" evidence="2">
    <location>
        <position position="1"/>
    </location>
</feature>
<dbReference type="EMBL" id="CADCUH010000190">
    <property type="protein sequence ID" value="CAA9364219.1"/>
    <property type="molecule type" value="Genomic_DNA"/>
</dbReference>
<feature type="compositionally biased region" description="Basic residues" evidence="1">
    <location>
        <begin position="41"/>
        <end position="50"/>
    </location>
</feature>
<feature type="region of interest" description="Disordered" evidence="1">
    <location>
        <begin position="1"/>
        <end position="110"/>
    </location>
</feature>
<feature type="compositionally biased region" description="Basic and acidic residues" evidence="1">
    <location>
        <begin position="129"/>
        <end position="138"/>
    </location>
</feature>
<feature type="compositionally biased region" description="Basic residues" evidence="1">
    <location>
        <begin position="233"/>
        <end position="245"/>
    </location>
</feature>
<accession>A0A6J4MTQ9</accession>
<evidence type="ECO:0000256" key="1">
    <source>
        <dbReference type="SAM" id="MobiDB-lite"/>
    </source>
</evidence>
<reference evidence="2" key="1">
    <citation type="submission" date="2020-02" db="EMBL/GenBank/DDBJ databases">
        <authorList>
            <person name="Meier V. D."/>
        </authorList>
    </citation>
    <scope>NUCLEOTIDE SEQUENCE</scope>
    <source>
        <strain evidence="2">AVDCRST_MAG36</strain>
    </source>
</reference>
<feature type="compositionally biased region" description="Basic and acidic residues" evidence="1">
    <location>
        <begin position="221"/>
        <end position="232"/>
    </location>
</feature>
<dbReference type="AlphaFoldDB" id="A0A6J4MTQ9"/>